<evidence type="ECO:0000256" key="7">
    <source>
        <dbReference type="PIRSR" id="PIRSR625650-2"/>
    </source>
</evidence>
<keyword evidence="5 8" id="KW-0274">FAD</keyword>
<dbReference type="Proteomes" id="UP000494206">
    <property type="component" value="Unassembled WGS sequence"/>
</dbReference>
<sequence length="597" mass="66647">MTASYPVLENNVPESYRDKILKWNGWGYTDSQFTINKDGHVTFTGDKYDISGKVMPHFRPWFENYLGIDLNFTTPAQKMTDMQIDPPVENDDILEFLQEKNLSFSNAPRVRLMRGHGHTVHDMVNLREGRIPRLPDIVVWPKSETDIATIIEGAMSNNCAIIPIGGGTSVSNALECPETEKRAVISMDMALLDKILWIDRENLTCRAQAGIVGQSLEKQLNAKGFTCGHEPDSIEFSTLGGWVSTRASGMKKNKYGNIEDLVVHINFVTPKGIIQKQCQVPRISSGPDIHQVILGSEGTLGVVSEVTIKIFPLPEVKRYGSFVFPNFEHGVQFFREVARQRIQPASLRLMDNEQFVMGQALKVESDSWWHSMKSSLSKMYITSWKGFKTDEICAATCVYEGSKEEVNEHEKRLNALAESFNGVVGGEENGQYGYRLTFAIAYLRDLGMNHGVLGESFETSVPWDKVLTLCRNVKELMRREAKNQGVQHPVLASCRVTQVYDAGACVYFYFGFNARGLENGLQVYDRIETAARDEIIACGGSISHHHGVGKLRKQWMLTTNGAVGIGLLKAIKSELDPANIFASANLIDIIGSPHSKL</sequence>
<dbReference type="EC" id="2.5.1.26" evidence="3 10"/>
<organism evidence="12 13">
    <name type="scientific">Caenorhabditis bovis</name>
    <dbReference type="NCBI Taxonomy" id="2654633"/>
    <lineage>
        <taxon>Eukaryota</taxon>
        <taxon>Metazoa</taxon>
        <taxon>Ecdysozoa</taxon>
        <taxon>Nematoda</taxon>
        <taxon>Chromadorea</taxon>
        <taxon>Rhabditida</taxon>
        <taxon>Rhabditina</taxon>
        <taxon>Rhabditomorpha</taxon>
        <taxon>Rhabditoidea</taxon>
        <taxon>Rhabditidae</taxon>
        <taxon>Peloderinae</taxon>
        <taxon>Caenorhabditis</taxon>
    </lineage>
</organism>
<dbReference type="PANTHER" id="PTHR46568:SF1">
    <property type="entry name" value="ALKYLDIHYDROXYACETONEPHOSPHATE SYNTHASE, PEROXISOMAL"/>
    <property type="match status" value="1"/>
</dbReference>
<dbReference type="SUPFAM" id="SSF56176">
    <property type="entry name" value="FAD-binding/transporter-associated domain-like"/>
    <property type="match status" value="1"/>
</dbReference>
<evidence type="ECO:0000256" key="4">
    <source>
        <dbReference type="ARBA" id="ARBA00022630"/>
    </source>
</evidence>
<dbReference type="GO" id="GO:0008609">
    <property type="term" value="F:alkylglycerone-phosphate synthase activity"/>
    <property type="evidence" value="ECO:0007669"/>
    <property type="project" value="UniProtKB-EC"/>
</dbReference>
<keyword evidence="13" id="KW-1185">Reference proteome</keyword>
<dbReference type="PROSITE" id="PS51387">
    <property type="entry name" value="FAD_PCMH"/>
    <property type="match status" value="1"/>
</dbReference>
<dbReference type="Gene3D" id="3.30.70.3450">
    <property type="match status" value="1"/>
</dbReference>
<comment type="subunit">
    <text evidence="10">Homodimer.</text>
</comment>
<dbReference type="Pfam" id="PF02913">
    <property type="entry name" value="FAD-oxidase_C"/>
    <property type="match status" value="1"/>
</dbReference>
<evidence type="ECO:0000256" key="6">
    <source>
        <dbReference type="PIRSR" id="PIRSR625650-1"/>
    </source>
</evidence>
<comment type="subcellular location">
    <subcellularLocation>
        <location evidence="10">Peroxisome</location>
    </subcellularLocation>
</comment>
<accession>A0A8S1EMC0</accession>
<feature type="binding site" evidence="8">
    <location>
        <begin position="297"/>
        <end position="303"/>
    </location>
    <ligand>
        <name>FAD</name>
        <dbReference type="ChEBI" id="CHEBI:57692"/>
    </ligand>
</feature>
<dbReference type="Gene3D" id="3.30.300.330">
    <property type="match status" value="1"/>
</dbReference>
<dbReference type="InterPro" id="IPR025650">
    <property type="entry name" value="Alkyl-DHAP_Synthase"/>
</dbReference>
<feature type="active site" description="Proton donor/acceptor" evidence="6">
    <location>
        <position position="507"/>
    </location>
</feature>
<dbReference type="OrthoDB" id="7786253at2759"/>
<dbReference type="AlphaFoldDB" id="A0A8S1EMC0"/>
<dbReference type="InterPro" id="IPR016164">
    <property type="entry name" value="FAD-linked_Oxase-like_C"/>
</dbReference>
<dbReference type="Gene3D" id="3.30.465.10">
    <property type="match status" value="1"/>
</dbReference>
<keyword evidence="10" id="KW-0576">Peroxisome</keyword>
<dbReference type="Gene3D" id="3.30.43.10">
    <property type="entry name" value="Uridine Diphospho-n-acetylenolpyruvylglucosamine Reductase, domain 2"/>
    <property type="match status" value="1"/>
</dbReference>
<proteinExistence type="inferred from homology"/>
<feature type="binding site" evidence="8">
    <location>
        <begin position="163"/>
        <end position="169"/>
    </location>
    <ligand>
        <name>FAD</name>
        <dbReference type="ChEBI" id="CHEBI:57692"/>
    </ligand>
</feature>
<evidence type="ECO:0000259" key="11">
    <source>
        <dbReference type="PROSITE" id="PS51387"/>
    </source>
</evidence>
<evidence type="ECO:0000313" key="12">
    <source>
        <dbReference type="EMBL" id="CAB3402240.1"/>
    </source>
</evidence>
<dbReference type="Gene3D" id="3.30.160.650">
    <property type="match status" value="1"/>
</dbReference>
<dbReference type="GO" id="GO:0008610">
    <property type="term" value="P:lipid biosynthetic process"/>
    <property type="evidence" value="ECO:0007669"/>
    <property type="project" value="InterPro"/>
</dbReference>
<evidence type="ECO:0000256" key="3">
    <source>
        <dbReference type="ARBA" id="ARBA00012385"/>
    </source>
</evidence>
<keyword evidence="10" id="KW-0444">Lipid biosynthesis</keyword>
<protein>
    <recommendedName>
        <fullName evidence="3 10">Alkylglycerone-phosphate synthase</fullName>
        <shortName evidence="10">Alkyl-DHAP synthase</shortName>
        <ecNumber evidence="3 10">2.5.1.26</ecNumber>
    </recommendedName>
</protein>
<dbReference type="SUPFAM" id="SSF55103">
    <property type="entry name" value="FAD-linked oxidases, C-terminal domain"/>
    <property type="match status" value="1"/>
</dbReference>
<evidence type="ECO:0000256" key="9">
    <source>
        <dbReference type="PIRSR" id="PIRSR625650-4"/>
    </source>
</evidence>
<dbReference type="GO" id="GO:0071949">
    <property type="term" value="F:FAD binding"/>
    <property type="evidence" value="ECO:0007669"/>
    <property type="project" value="InterPro"/>
</dbReference>
<keyword evidence="10" id="KW-0443">Lipid metabolism</keyword>
<evidence type="ECO:0000256" key="10">
    <source>
        <dbReference type="RuleBase" id="RU363113"/>
    </source>
</evidence>
<feature type="binding site" evidence="8">
    <location>
        <begin position="245"/>
        <end position="248"/>
    </location>
    <ligand>
        <name>FAD</name>
        <dbReference type="ChEBI" id="CHEBI:57692"/>
    </ligand>
</feature>
<dbReference type="Pfam" id="PF01565">
    <property type="entry name" value="FAD_binding_4"/>
    <property type="match status" value="1"/>
</dbReference>
<reference evidence="12 13" key="1">
    <citation type="submission" date="2020-04" db="EMBL/GenBank/DDBJ databases">
        <authorList>
            <person name="Laetsch R D."/>
            <person name="Stevens L."/>
            <person name="Kumar S."/>
            <person name="Blaxter L. M."/>
        </authorList>
    </citation>
    <scope>NUCLEOTIDE SEQUENCE [LARGE SCALE GENOMIC DNA]</scope>
</reference>
<comment type="cofactor">
    <cofactor evidence="8 10">
        <name>FAD</name>
        <dbReference type="ChEBI" id="CHEBI:57692"/>
    </cofactor>
</comment>
<feature type="binding site" evidence="8">
    <location>
        <begin position="232"/>
        <end position="238"/>
    </location>
    <ligand>
        <name>FAD</name>
        <dbReference type="ChEBI" id="CHEBI:57692"/>
    </ligand>
</feature>
<comment type="catalytic activity">
    <reaction evidence="10">
        <text>a long chain fatty alcohol + a 1-acylglycerone 3-phosphate = a 1-O-alkylglycerone 3-phosphate + a long-chain fatty acid + H(+)</text>
        <dbReference type="Rhea" id="RHEA:36171"/>
        <dbReference type="ChEBI" id="CHEBI:15378"/>
        <dbReference type="ChEBI" id="CHEBI:17135"/>
        <dbReference type="ChEBI" id="CHEBI:57534"/>
        <dbReference type="ChEBI" id="CHEBI:57560"/>
        <dbReference type="ChEBI" id="CHEBI:73315"/>
        <dbReference type="EC" id="2.5.1.26"/>
    </reaction>
</comment>
<dbReference type="EMBL" id="CADEPM010000003">
    <property type="protein sequence ID" value="CAB3402240.1"/>
    <property type="molecule type" value="Genomic_DNA"/>
</dbReference>
<dbReference type="InterPro" id="IPR016166">
    <property type="entry name" value="FAD-bd_PCMH"/>
</dbReference>
<comment type="function">
    <text evidence="10">Catalyzes the exchange of an acyl for a long-chain alkyl group and the formation of the ether bond in the biosynthesis of ether phospholipids.</text>
</comment>
<feature type="site" description="Important for enzyme activity" evidence="9">
    <location>
        <position position="348"/>
    </location>
</feature>
<dbReference type="InterPro" id="IPR016169">
    <property type="entry name" value="FAD-bd_PCMH_sub2"/>
</dbReference>
<dbReference type="InterPro" id="IPR016167">
    <property type="entry name" value="FAD-bd_PCMH_sub1"/>
</dbReference>
<comment type="similarity">
    <text evidence="2 10">Belongs to the FAD-binding oxidoreductase/transferase type 4 family.</text>
</comment>
<gene>
    <name evidence="12" type="ORF">CBOVIS_LOCUS4883</name>
</gene>
<comment type="caution">
    <text evidence="12">The sequence shown here is derived from an EMBL/GenBank/DDBJ whole genome shotgun (WGS) entry which is preliminary data.</text>
</comment>
<dbReference type="FunFam" id="3.30.300.330:FF:000001">
    <property type="entry name" value="Alkylglycerone-phosphate synthase"/>
    <property type="match status" value="1"/>
</dbReference>
<keyword evidence="10" id="KW-0808">Transferase</keyword>
<evidence type="ECO:0000256" key="2">
    <source>
        <dbReference type="ARBA" id="ARBA00008000"/>
    </source>
</evidence>
<feature type="domain" description="FAD-binding PCMH-type" evidence="11">
    <location>
        <begin position="131"/>
        <end position="313"/>
    </location>
</feature>
<evidence type="ECO:0000256" key="5">
    <source>
        <dbReference type="ARBA" id="ARBA00022827"/>
    </source>
</evidence>
<dbReference type="InterPro" id="IPR036318">
    <property type="entry name" value="FAD-bd_PCMH-like_sf"/>
</dbReference>
<evidence type="ECO:0000256" key="1">
    <source>
        <dbReference type="ARBA" id="ARBA00004670"/>
    </source>
</evidence>
<dbReference type="PANTHER" id="PTHR46568">
    <property type="entry name" value="ALKYLDIHYDROXYACETONEPHOSPHATE SYNTHASE, PEROXISOMAL"/>
    <property type="match status" value="1"/>
</dbReference>
<evidence type="ECO:0000313" key="13">
    <source>
        <dbReference type="Proteomes" id="UP000494206"/>
    </source>
</evidence>
<comment type="pathway">
    <text evidence="1 10">Glycerolipid metabolism; ether lipid biosynthesis.</text>
</comment>
<dbReference type="InterPro" id="IPR004113">
    <property type="entry name" value="FAD-bd_oxidored_4_C"/>
</dbReference>
<name>A0A8S1EMC0_9PELO</name>
<dbReference type="Gene3D" id="1.10.45.10">
    <property type="entry name" value="Vanillyl-alcohol Oxidase, Chain A, domain 4"/>
    <property type="match status" value="1"/>
</dbReference>
<dbReference type="InterPro" id="IPR016171">
    <property type="entry name" value="Vanillyl_alc_oxidase_C-sub2"/>
</dbReference>
<keyword evidence="4 10" id="KW-0285">Flavoprotein</keyword>
<evidence type="ECO:0000256" key="8">
    <source>
        <dbReference type="PIRSR" id="PIRSR625650-3"/>
    </source>
</evidence>
<feature type="binding site" evidence="7">
    <location>
        <position position="444"/>
    </location>
    <ligand>
        <name>substrate</name>
    </ligand>
</feature>
<dbReference type="GO" id="GO:0005777">
    <property type="term" value="C:peroxisome"/>
    <property type="evidence" value="ECO:0007669"/>
    <property type="project" value="UniProtKB-SubCell"/>
</dbReference>
<dbReference type="InterPro" id="IPR006094">
    <property type="entry name" value="Oxid_FAD_bind_N"/>
</dbReference>